<evidence type="ECO:0000256" key="1">
    <source>
        <dbReference type="SAM" id="Phobius"/>
    </source>
</evidence>
<keyword evidence="1" id="KW-1133">Transmembrane helix</keyword>
<gene>
    <name evidence="2" type="ORF">ACFS29_10930</name>
</gene>
<protein>
    <submittedName>
        <fullName evidence="2">Uncharacterized protein</fullName>
    </submittedName>
</protein>
<evidence type="ECO:0000313" key="2">
    <source>
        <dbReference type="EMBL" id="MFD2916154.1"/>
    </source>
</evidence>
<sequence>MKIFRKLRRTLLASGKTKSYFVYAFGEIVLIVIGILIAWKINSLNEVRKNRIVELKIYQSLNEELNTNLKLLDSSIVGYAQNIQSIQNTIKIIRAEDQELTEDIKEVIINVNYKATKLQSGAINSVSSTNKFEFIESDLLRDLIASYPNELNGFEKQEAKIENIVINRLQPAIESYVSLIDILLTRELKYGKTQSMSKQSDYIELLNNREYQNVLVDRLLQTESQLIISNNLRDKTQMIAFKLNKELGNQ</sequence>
<proteinExistence type="predicted"/>
<comment type="caution">
    <text evidence="2">The sequence shown here is derived from an EMBL/GenBank/DDBJ whole genome shotgun (WGS) entry which is preliminary data.</text>
</comment>
<accession>A0ABW5ZSZ9</accession>
<dbReference type="EMBL" id="JBHUOS010000009">
    <property type="protein sequence ID" value="MFD2916154.1"/>
    <property type="molecule type" value="Genomic_DNA"/>
</dbReference>
<evidence type="ECO:0000313" key="3">
    <source>
        <dbReference type="Proteomes" id="UP001597548"/>
    </source>
</evidence>
<keyword evidence="1" id="KW-0472">Membrane</keyword>
<organism evidence="2 3">
    <name type="scientific">Psychroserpens luteus</name>
    <dbReference type="NCBI Taxonomy" id="1434066"/>
    <lineage>
        <taxon>Bacteria</taxon>
        <taxon>Pseudomonadati</taxon>
        <taxon>Bacteroidota</taxon>
        <taxon>Flavobacteriia</taxon>
        <taxon>Flavobacteriales</taxon>
        <taxon>Flavobacteriaceae</taxon>
        <taxon>Psychroserpens</taxon>
    </lineage>
</organism>
<dbReference type="Proteomes" id="UP001597548">
    <property type="component" value="Unassembled WGS sequence"/>
</dbReference>
<keyword evidence="3" id="KW-1185">Reference proteome</keyword>
<dbReference type="RefSeq" id="WP_194508163.1">
    <property type="nucleotide sequence ID" value="NZ_JADILU010000004.1"/>
</dbReference>
<feature type="transmembrane region" description="Helical" evidence="1">
    <location>
        <begin position="20"/>
        <end position="39"/>
    </location>
</feature>
<reference evidence="3" key="1">
    <citation type="journal article" date="2019" name="Int. J. Syst. Evol. Microbiol.">
        <title>The Global Catalogue of Microorganisms (GCM) 10K type strain sequencing project: providing services to taxonomists for standard genome sequencing and annotation.</title>
        <authorList>
            <consortium name="The Broad Institute Genomics Platform"/>
            <consortium name="The Broad Institute Genome Sequencing Center for Infectious Disease"/>
            <person name="Wu L."/>
            <person name="Ma J."/>
        </authorList>
    </citation>
    <scope>NUCLEOTIDE SEQUENCE [LARGE SCALE GENOMIC DNA]</scope>
    <source>
        <strain evidence="3">KCTC 32514</strain>
    </source>
</reference>
<keyword evidence="1" id="KW-0812">Transmembrane</keyword>
<name>A0ABW5ZSZ9_9FLAO</name>